<feature type="domain" description="Amidohydrolase-related" evidence="1">
    <location>
        <begin position="90"/>
        <end position="426"/>
    </location>
</feature>
<dbReference type="GO" id="GO:0016810">
    <property type="term" value="F:hydrolase activity, acting on carbon-nitrogen (but not peptide) bonds"/>
    <property type="evidence" value="ECO:0007669"/>
    <property type="project" value="InterPro"/>
</dbReference>
<dbReference type="InterPro" id="IPR006680">
    <property type="entry name" value="Amidohydro-rel"/>
</dbReference>
<organism evidence="2 3">
    <name type="scientific">Ornithinimicrobium humiphilum</name>
    <dbReference type="NCBI Taxonomy" id="125288"/>
    <lineage>
        <taxon>Bacteria</taxon>
        <taxon>Bacillati</taxon>
        <taxon>Actinomycetota</taxon>
        <taxon>Actinomycetes</taxon>
        <taxon>Micrococcales</taxon>
        <taxon>Ornithinimicrobiaceae</taxon>
        <taxon>Ornithinimicrobium</taxon>
    </lineage>
</organism>
<dbReference type="AlphaFoldDB" id="A0A543KMQ2"/>
<dbReference type="PANTHER" id="PTHR43135">
    <property type="entry name" value="ALPHA-D-RIBOSE 1-METHYLPHOSPHONATE 5-TRIPHOSPHATE DIPHOSPHATASE"/>
    <property type="match status" value="1"/>
</dbReference>
<reference evidence="2 3" key="1">
    <citation type="submission" date="2019-06" db="EMBL/GenBank/DDBJ databases">
        <title>Sequencing the genomes of 1000 actinobacteria strains.</title>
        <authorList>
            <person name="Klenk H.-P."/>
        </authorList>
    </citation>
    <scope>NUCLEOTIDE SEQUENCE [LARGE SCALE GENOMIC DNA]</scope>
    <source>
        <strain evidence="2 3">DSM 12362</strain>
    </source>
</reference>
<comment type="caution">
    <text evidence="2">The sequence shown here is derived from an EMBL/GenBank/DDBJ whole genome shotgun (WGS) entry which is preliminary data.</text>
</comment>
<dbReference type="Gene3D" id="3.20.20.140">
    <property type="entry name" value="Metal-dependent hydrolases"/>
    <property type="match status" value="1"/>
</dbReference>
<dbReference type="SUPFAM" id="SSF51556">
    <property type="entry name" value="Metallo-dependent hydrolases"/>
    <property type="match status" value="1"/>
</dbReference>
<dbReference type="PANTHER" id="PTHR43135:SF3">
    <property type="entry name" value="ALPHA-D-RIBOSE 1-METHYLPHOSPHONATE 5-TRIPHOSPHATE DIPHOSPHATASE"/>
    <property type="match status" value="1"/>
</dbReference>
<dbReference type="Gene3D" id="2.30.40.10">
    <property type="entry name" value="Urease, subunit C, domain 1"/>
    <property type="match status" value="1"/>
</dbReference>
<evidence type="ECO:0000313" key="3">
    <source>
        <dbReference type="Proteomes" id="UP000315133"/>
    </source>
</evidence>
<protein>
    <submittedName>
        <fullName evidence="2">Pro-Hyp dipeptidase</fullName>
    </submittedName>
</protein>
<evidence type="ECO:0000259" key="1">
    <source>
        <dbReference type="Pfam" id="PF01979"/>
    </source>
</evidence>
<keyword evidence="3" id="KW-1185">Reference proteome</keyword>
<dbReference type="InterPro" id="IPR051781">
    <property type="entry name" value="Metallo-dep_Hydrolase"/>
</dbReference>
<accession>A0A543KMQ2</accession>
<dbReference type="SUPFAM" id="SSF51338">
    <property type="entry name" value="Composite domain of metallo-dependent hydrolases"/>
    <property type="match status" value="1"/>
</dbReference>
<dbReference type="Proteomes" id="UP000315133">
    <property type="component" value="Unassembled WGS sequence"/>
</dbReference>
<evidence type="ECO:0000313" key="2">
    <source>
        <dbReference type="EMBL" id="TQM96324.1"/>
    </source>
</evidence>
<dbReference type="InterPro" id="IPR011059">
    <property type="entry name" value="Metal-dep_hydrolase_composite"/>
</dbReference>
<dbReference type="EMBL" id="VFPU01000001">
    <property type="protein sequence ID" value="TQM96324.1"/>
    <property type="molecule type" value="Genomic_DNA"/>
</dbReference>
<dbReference type="InterPro" id="IPR032466">
    <property type="entry name" value="Metal_Hydrolase"/>
</dbReference>
<gene>
    <name evidence="2" type="ORF">FB476_1190</name>
</gene>
<name>A0A543KMQ2_9MICO</name>
<dbReference type="Pfam" id="PF01979">
    <property type="entry name" value="Amidohydro_1"/>
    <property type="match status" value="1"/>
</dbReference>
<sequence length="431" mass="45753">MRRLVLYPLLALILVVAGTVAWVQATIYRAPDPETRPLALTGATVLVGPDLEPLTGATVLVRGGRVAQVGPAGEVTVPEDARVIDLAGATVLPGLVDSHAHLLAPSGTNAVTSIASWANHYFRYAAARREAYLQHGITSVRSMGDDPQWVLELRRRVDAGELAGPRVFAAGPVFTTPNGHPVVTLGGSTEDPGVRVPSTPEEARAQVRELATGEHPVDLVKVIQERGDPARLVMDPIPLPVLEAIVDEAHAHDIPVFAHWGTQEDLTDVLEAGVDGLDHLEPRGTADGWDPDLLARVVADGVTLAPTFAVMEPKMRDTLLPTQQERFAEFLDAGGRPVAGSDAPMNGLEFGASLLHELELMVEAGASPRQALRAATSTAAEVLRSDEIGVIEEGRPADLLVVDGDPLTDITAVKQVLLVLRDGTQVVDHLP</sequence>
<proteinExistence type="predicted"/>